<dbReference type="RefSeq" id="XP_060316170.1">
    <property type="nucleotide sequence ID" value="XM_060452212.1"/>
</dbReference>
<feature type="region of interest" description="Disordered" evidence="2">
    <location>
        <begin position="345"/>
        <end position="378"/>
    </location>
</feature>
<dbReference type="PANTHER" id="PTHR38795">
    <property type="entry name" value="DUF6604 DOMAIN-CONTAINING PROTEIN"/>
    <property type="match status" value="1"/>
</dbReference>
<dbReference type="Proteomes" id="UP001240678">
    <property type="component" value="Unassembled WGS sequence"/>
</dbReference>
<feature type="domain" description="NADP-dependent oxidoreductase" evidence="3">
    <location>
        <begin position="31"/>
        <end position="320"/>
    </location>
</feature>
<proteinExistence type="predicted"/>
<organism evidence="5 6">
    <name type="scientific">Colletotrichum costaricense</name>
    <dbReference type="NCBI Taxonomy" id="1209916"/>
    <lineage>
        <taxon>Eukaryota</taxon>
        <taxon>Fungi</taxon>
        <taxon>Dikarya</taxon>
        <taxon>Ascomycota</taxon>
        <taxon>Pezizomycotina</taxon>
        <taxon>Sordariomycetes</taxon>
        <taxon>Hypocreomycetidae</taxon>
        <taxon>Glomerellales</taxon>
        <taxon>Glomerellaceae</taxon>
        <taxon>Colletotrichum</taxon>
        <taxon>Colletotrichum acutatum species complex</taxon>
    </lineage>
</organism>
<evidence type="ECO:0000259" key="4">
    <source>
        <dbReference type="Pfam" id="PF20253"/>
    </source>
</evidence>
<dbReference type="CDD" id="cd19077">
    <property type="entry name" value="AKR_AKR8A1-2"/>
    <property type="match status" value="1"/>
</dbReference>
<dbReference type="InterPro" id="IPR023210">
    <property type="entry name" value="NADP_OxRdtase_dom"/>
</dbReference>
<evidence type="ECO:0008006" key="7">
    <source>
        <dbReference type="Google" id="ProtNLM"/>
    </source>
</evidence>
<evidence type="ECO:0000256" key="1">
    <source>
        <dbReference type="ARBA" id="ARBA00023002"/>
    </source>
</evidence>
<feature type="domain" description="DUF6604" evidence="4">
    <location>
        <begin position="342"/>
        <end position="602"/>
    </location>
</feature>
<evidence type="ECO:0000313" key="5">
    <source>
        <dbReference type="EMBL" id="KAK1532046.1"/>
    </source>
</evidence>
<reference evidence="5 6" key="1">
    <citation type="submission" date="2016-10" db="EMBL/GenBank/DDBJ databases">
        <title>The genome sequence of Colletotrichum fioriniae PJ7.</title>
        <authorList>
            <person name="Baroncelli R."/>
        </authorList>
    </citation>
    <scope>NUCLEOTIDE SEQUENCE [LARGE SCALE GENOMIC DNA]</scope>
    <source>
        <strain evidence="5 6">IMI 309622</strain>
    </source>
</reference>
<dbReference type="InterPro" id="IPR046539">
    <property type="entry name" value="DUF6604"/>
</dbReference>
<evidence type="ECO:0000256" key="2">
    <source>
        <dbReference type="SAM" id="MobiDB-lite"/>
    </source>
</evidence>
<protein>
    <recommendedName>
        <fullName evidence="7">NADP-dependent oxidoreductase domain-containing protein</fullName>
    </recommendedName>
</protein>
<dbReference type="GO" id="GO:0016491">
    <property type="term" value="F:oxidoreductase activity"/>
    <property type="evidence" value="ECO:0007669"/>
    <property type="project" value="UniProtKB-KW"/>
</dbReference>
<dbReference type="Pfam" id="PF00248">
    <property type="entry name" value="Aldo_ket_red"/>
    <property type="match status" value="1"/>
</dbReference>
<dbReference type="InterPro" id="IPR036812">
    <property type="entry name" value="NAD(P)_OxRdtase_dom_sf"/>
</dbReference>
<dbReference type="Gene3D" id="3.20.20.100">
    <property type="entry name" value="NADP-dependent oxidoreductase domain"/>
    <property type="match status" value="1"/>
</dbReference>
<evidence type="ECO:0000313" key="6">
    <source>
        <dbReference type="Proteomes" id="UP001240678"/>
    </source>
</evidence>
<keyword evidence="6" id="KW-1185">Reference proteome</keyword>
<sequence length="1109" mass="123014">MEPPNKGRGFPAPPAAASAKTIIGKSIGPTGYGLIGLTRPWDQIEFSASTKLIKTALEQGANVWNGGIHYGTPNRNSLHLLKHYFEQNPQDADKVVLSIKGAYDGKTHIPDYSPEGIRASVEEAVRVLGSCKKIDIFECARVDPNVPIETSVQALAELIKEGKIGGIGLSEVSAETIRRAHAVHPVAAVEIELSIFTPDAVTNGIAEACHELGIALVAYSPVSRGLLTSEFRKPKDLPANDMRRMLPRFKSDAFIQNFKLVEAVEKIAERKGTTVAQVAITWVRRQGAIPIPGSTKAERVVQNYVDVELSDDDLEEIWALIKSLPIAGQRYGSKFKKYLNHSGYSKPLSEPPAKATSSVPTSERLKGKARKKAKKQAIINPLQAPEEEAPEDTMPKHIIAIKDFLPLAQFVTGKLSDSLKVPESFISSLNRVIETRKRFSSMLGGIRRFKDYRGDNKHAFFVTVLERVRDAFKSQVGAFDVSALQDATRGIEKALKNGSKHVDGPKNMFAILDVYEPSEDFLAAPNIERQAKVPEVFIAEEDDSDTAALFIYTAYLKDLGQLREEVLQLWAEYKSGDRDLAAVSIATNTALQLARNMEQEIATSMEKLGGAMEAIQMFYEAACAAQGQDPLDKQWGDDLNFNCYQDASDLYFTTLSLLHAFSSSESSSNIPNYNGKFGWYNDKKRGTTARERWAEDKAALLEVFADQTMLFQLFRGSPVQDEFTKGLKYVMDTGKLEVWLCFSAQVYLDILKSLGPSVRNGERDFQRSLKPIADSVEEALRIRSNREGAVRENMQDLHKLAILWGPGKDPFNAIRIASRLQTRTSNFLEHHPMYCGLFLHYVRTLFHRVGAEYAAKPGNVMHGIQLYQALQQEGLLQDGDKWDALDSMMEQQGRTAFFVGDPPVNPEAYFKNFGLSKRVSAAQWISKRNKPNNNRVMTSKAGIRIMKFKGVCSCLFAPRVLDNSDPRGLNADVIDQILERSGWLSKASNDGTPSDPEKPKKHRALLLSELVRQVALAVHDEVPELTLDYFHTDHLCKAVLKRVRENVDVKNGGSIESNQLRSLQADNPGDTVGIVFAAVVGHVPVLSPDQKAPLREAAEAFKSKPTLED</sequence>
<evidence type="ECO:0000259" key="3">
    <source>
        <dbReference type="Pfam" id="PF00248"/>
    </source>
</evidence>
<dbReference type="EMBL" id="MOOE01000004">
    <property type="protein sequence ID" value="KAK1532046.1"/>
    <property type="molecule type" value="Genomic_DNA"/>
</dbReference>
<gene>
    <name evidence="5" type="ORF">CCOS01_04029</name>
</gene>
<dbReference type="PANTHER" id="PTHR38795:SF1">
    <property type="entry name" value="DUF6604 DOMAIN-CONTAINING PROTEIN"/>
    <property type="match status" value="1"/>
</dbReference>
<comment type="caution">
    <text evidence="5">The sequence shown here is derived from an EMBL/GenBank/DDBJ whole genome shotgun (WGS) entry which is preliminary data.</text>
</comment>
<dbReference type="GeneID" id="85335759"/>
<accession>A0AAI9Z1Y7</accession>
<name>A0AAI9Z1Y7_9PEZI</name>
<keyword evidence="1" id="KW-0560">Oxidoreductase</keyword>
<dbReference type="Pfam" id="PF20253">
    <property type="entry name" value="DUF6604"/>
    <property type="match status" value="1"/>
</dbReference>
<dbReference type="SUPFAM" id="SSF51430">
    <property type="entry name" value="NAD(P)-linked oxidoreductase"/>
    <property type="match status" value="1"/>
</dbReference>
<dbReference type="AlphaFoldDB" id="A0AAI9Z1Y7"/>